<dbReference type="CDD" id="cd00057">
    <property type="entry name" value="FA58C"/>
    <property type="match status" value="1"/>
</dbReference>
<evidence type="ECO:0000256" key="7">
    <source>
        <dbReference type="ARBA" id="ARBA00022989"/>
    </source>
</evidence>
<evidence type="ECO:0000256" key="11">
    <source>
        <dbReference type="ARBA" id="ARBA00023180"/>
    </source>
</evidence>
<keyword evidence="5 14" id="KW-0547">Nucleotide-binding</keyword>
<evidence type="ECO:0000259" key="16">
    <source>
        <dbReference type="PROSITE" id="PS50011"/>
    </source>
</evidence>
<dbReference type="Gene3D" id="3.30.200.20">
    <property type="entry name" value="Phosphorylase Kinase, domain 1"/>
    <property type="match status" value="1"/>
</dbReference>
<evidence type="ECO:0000256" key="14">
    <source>
        <dbReference type="PROSITE-ProRule" id="PRU10141"/>
    </source>
</evidence>
<dbReference type="GO" id="GO:0005524">
    <property type="term" value="F:ATP binding"/>
    <property type="evidence" value="ECO:0007669"/>
    <property type="project" value="UniProtKB-UniRule"/>
</dbReference>
<evidence type="ECO:0000256" key="1">
    <source>
        <dbReference type="ARBA" id="ARBA00004251"/>
    </source>
</evidence>
<keyword evidence="19" id="KW-1185">Reference proteome</keyword>
<dbReference type="PROSITE" id="PS00109">
    <property type="entry name" value="PROTEIN_KINASE_TYR"/>
    <property type="match status" value="1"/>
</dbReference>
<evidence type="ECO:0000256" key="9">
    <source>
        <dbReference type="ARBA" id="ARBA00023157"/>
    </source>
</evidence>
<evidence type="ECO:0000256" key="13">
    <source>
        <dbReference type="ARBA" id="ARBA00061639"/>
    </source>
</evidence>
<dbReference type="FunFam" id="2.60.120.260:FF:000007">
    <property type="entry name" value="Discoidin domain receptor tyrosine kinase 1"/>
    <property type="match status" value="1"/>
</dbReference>
<dbReference type="PROSITE" id="PS50022">
    <property type="entry name" value="FA58C_3"/>
    <property type="match status" value="1"/>
</dbReference>
<name>A0AAE0VUN4_9BIVA</name>
<evidence type="ECO:0000259" key="17">
    <source>
        <dbReference type="PROSITE" id="PS50022"/>
    </source>
</evidence>
<keyword evidence="6 14" id="KW-0067">ATP-binding</keyword>
<keyword evidence="4" id="KW-0732">Signal</keyword>
<dbReference type="EMBL" id="JAEAOA010000985">
    <property type="protein sequence ID" value="KAK3589847.1"/>
    <property type="molecule type" value="Genomic_DNA"/>
</dbReference>
<dbReference type="GO" id="GO:0038062">
    <property type="term" value="F:protein tyrosine kinase collagen receptor activity"/>
    <property type="evidence" value="ECO:0007669"/>
    <property type="project" value="TreeGrafter"/>
</dbReference>
<feature type="binding site" evidence="14">
    <location>
        <position position="656"/>
    </location>
    <ligand>
        <name>ATP</name>
        <dbReference type="ChEBI" id="CHEBI:30616"/>
    </ligand>
</feature>
<dbReference type="Gene3D" id="1.10.510.10">
    <property type="entry name" value="Transferase(Phosphotransferase) domain 1"/>
    <property type="match status" value="1"/>
</dbReference>
<dbReference type="InterPro" id="IPR017441">
    <property type="entry name" value="Protein_kinase_ATP_BS"/>
</dbReference>
<dbReference type="InterPro" id="IPR020635">
    <property type="entry name" value="Tyr_kinase_cat_dom"/>
</dbReference>
<dbReference type="PROSITE" id="PS01285">
    <property type="entry name" value="FA58C_1"/>
    <property type="match status" value="1"/>
</dbReference>
<evidence type="ECO:0000256" key="8">
    <source>
        <dbReference type="ARBA" id="ARBA00023136"/>
    </source>
</evidence>
<evidence type="ECO:0000313" key="19">
    <source>
        <dbReference type="Proteomes" id="UP001195483"/>
    </source>
</evidence>
<dbReference type="SMART" id="SM00231">
    <property type="entry name" value="FA58C"/>
    <property type="match status" value="1"/>
</dbReference>
<comment type="catalytic activity">
    <reaction evidence="12">
        <text>L-tyrosyl-[protein] + ATP = O-phospho-L-tyrosyl-[protein] + ADP + H(+)</text>
        <dbReference type="Rhea" id="RHEA:10596"/>
        <dbReference type="Rhea" id="RHEA-COMP:10136"/>
        <dbReference type="Rhea" id="RHEA-COMP:20101"/>
        <dbReference type="ChEBI" id="CHEBI:15378"/>
        <dbReference type="ChEBI" id="CHEBI:30616"/>
        <dbReference type="ChEBI" id="CHEBI:46858"/>
        <dbReference type="ChEBI" id="CHEBI:61978"/>
        <dbReference type="ChEBI" id="CHEBI:456216"/>
        <dbReference type="EC" id="2.7.10.1"/>
    </reaction>
</comment>
<evidence type="ECO:0000256" key="3">
    <source>
        <dbReference type="ARBA" id="ARBA00022692"/>
    </source>
</evidence>
<evidence type="ECO:0000256" key="5">
    <source>
        <dbReference type="ARBA" id="ARBA00022741"/>
    </source>
</evidence>
<dbReference type="FunFam" id="1.10.510.10:FF:000053">
    <property type="entry name" value="Epithelial discoidin domain-containing receptor 1"/>
    <property type="match status" value="1"/>
</dbReference>
<dbReference type="SMART" id="SM00219">
    <property type="entry name" value="TyrKc"/>
    <property type="match status" value="1"/>
</dbReference>
<dbReference type="Pfam" id="PF07714">
    <property type="entry name" value="PK_Tyr_Ser-Thr"/>
    <property type="match status" value="1"/>
</dbReference>
<dbReference type="GO" id="GO:0051897">
    <property type="term" value="P:positive regulation of phosphatidylinositol 3-kinase/protein kinase B signal transduction"/>
    <property type="evidence" value="ECO:0007669"/>
    <property type="project" value="TreeGrafter"/>
</dbReference>
<dbReference type="CDD" id="cd05051">
    <property type="entry name" value="PTKc_DDR"/>
    <property type="match status" value="1"/>
</dbReference>
<accession>A0AAE0VUN4</accession>
<dbReference type="Gene3D" id="2.60.120.260">
    <property type="entry name" value="Galactose-binding domain-like"/>
    <property type="match status" value="1"/>
</dbReference>
<reference evidence="18" key="2">
    <citation type="journal article" date="2021" name="Genome Biol. Evol.">
        <title>Developing a high-quality reference genome for a parasitic bivalve with doubly uniparental inheritance (Bivalvia: Unionida).</title>
        <authorList>
            <person name="Smith C.H."/>
        </authorList>
    </citation>
    <scope>NUCLEOTIDE SEQUENCE</scope>
    <source>
        <strain evidence="18">CHS0354</strain>
        <tissue evidence="18">Mantle</tissue>
    </source>
</reference>
<reference evidence="18" key="3">
    <citation type="submission" date="2023-05" db="EMBL/GenBank/DDBJ databases">
        <authorList>
            <person name="Smith C.H."/>
        </authorList>
    </citation>
    <scope>NUCLEOTIDE SEQUENCE</scope>
    <source>
        <strain evidence="18">CHS0354</strain>
        <tissue evidence="18">Mantle</tissue>
    </source>
</reference>
<dbReference type="InterPro" id="IPR001245">
    <property type="entry name" value="Ser-Thr/Tyr_kinase_cat_dom"/>
</dbReference>
<evidence type="ECO:0000256" key="6">
    <source>
        <dbReference type="ARBA" id="ARBA00022840"/>
    </source>
</evidence>
<comment type="subcellular location">
    <subcellularLocation>
        <location evidence="1">Cell membrane</location>
        <topology evidence="1">Single-pass type I membrane protein</topology>
    </subcellularLocation>
</comment>
<organism evidence="18 19">
    <name type="scientific">Potamilus streckersoni</name>
    <dbReference type="NCBI Taxonomy" id="2493646"/>
    <lineage>
        <taxon>Eukaryota</taxon>
        <taxon>Metazoa</taxon>
        <taxon>Spiralia</taxon>
        <taxon>Lophotrochozoa</taxon>
        <taxon>Mollusca</taxon>
        <taxon>Bivalvia</taxon>
        <taxon>Autobranchia</taxon>
        <taxon>Heteroconchia</taxon>
        <taxon>Palaeoheterodonta</taxon>
        <taxon>Unionida</taxon>
        <taxon>Unionoidea</taxon>
        <taxon>Unionidae</taxon>
        <taxon>Ambleminae</taxon>
        <taxon>Lampsilini</taxon>
        <taxon>Potamilus</taxon>
    </lineage>
</organism>
<dbReference type="InterPro" id="IPR011009">
    <property type="entry name" value="Kinase-like_dom_sf"/>
</dbReference>
<evidence type="ECO:0000313" key="18">
    <source>
        <dbReference type="EMBL" id="KAK3589847.1"/>
    </source>
</evidence>
<evidence type="ECO:0000256" key="12">
    <source>
        <dbReference type="ARBA" id="ARBA00051243"/>
    </source>
</evidence>
<keyword evidence="7 15" id="KW-1133">Transmembrane helix</keyword>
<keyword evidence="11" id="KW-0325">Glycoprotein</keyword>
<feature type="domain" description="Protein kinase" evidence="16">
    <location>
        <begin position="622"/>
        <end position="909"/>
    </location>
</feature>
<dbReference type="SUPFAM" id="SSF56112">
    <property type="entry name" value="Protein kinase-like (PK-like)"/>
    <property type="match status" value="1"/>
</dbReference>
<dbReference type="InterPro" id="IPR008266">
    <property type="entry name" value="Tyr_kinase_AS"/>
</dbReference>
<dbReference type="GO" id="GO:0005518">
    <property type="term" value="F:collagen binding"/>
    <property type="evidence" value="ECO:0007669"/>
    <property type="project" value="TreeGrafter"/>
</dbReference>
<dbReference type="PROSITE" id="PS01286">
    <property type="entry name" value="FA58C_2"/>
    <property type="match status" value="1"/>
</dbReference>
<sequence length="925" mass="104891">MCTFVDVMMFTYVCFLIGSRLIVQSLYLEECNNVLGMQSYEIPDEAISASSSHDEKTVGPQNARIRTELYGGAWCPKSVISKDSYEYLQIDFDKLTVITQVEVQGRFGNGKGKEYATHFLLEYQREDGGEWTRFRNKTGSEVFDGNSNTYITEVRKVSPPIIGKRIRLIPYSRYPRTICMRVEVYGCPWLDGVVSYDVRQGDKRGSEVDLFDFSYDGMIMDNYLTQGIGQLTDGEYGDTNFRLDKPGFGIKGYEWVGWKNDSIESGGPVEIKFKFNTVRRFSSVTIHSSNYFLKEIKLFQRAEVYFSIGGKYFLTDPIQYQNVQDSTLENARNITIPLQNGVGKYVKLKLYFDAKWILISEVLFQSVMLNGTFYPEEAHATEQPPVSTSGHLTQNKYPKIEEIDVLKPYGTDIVSTESINGQHTRASTKAIDEDYISIVIGTLSAIIVILVIIVVVVIVRLKRRRNSRRRTLMSATETSLALKLNNVHGSGNEKVSNGKMYKGLAIEDTETSKALLNGNVAGTCIKVTDPNKEKEGSLVVALPVDKDFGQKSFTITHHSLVNPMDKPPNYEAFYAAADVISSQNPDFLSLQGVSGNSIYAVPSAGLRLGMDHAVIEFPRENLRFVEVLGKGQFGEVHLCETLDVTEYIQDGNIAKKRISSRTLVAVKILQTDSDDRARADFEREIKVMSALSDPNIVRVLGVCTRGEPVCMIVEYMVYGDLNQFLLDHVPDTNMSVPKAKRLSYGCQIHMGSQIASGMKYLESLNMVHRDLATRNCLVGTNFTIKISDFGMSRTLYSADYYRIQGRVILPVRWMAWESILLGKFTTKSDVWSFAVTLWEILTFARDHPYEGLSDEQVIENAGHHNRNDNQQLYLPQPFLCPKEMYDLMLECWNRHESERPSFRDIHMFLQRKNIGYDSKNDTFNE</sequence>
<dbReference type="GO" id="GO:0043235">
    <property type="term" value="C:receptor complex"/>
    <property type="evidence" value="ECO:0007669"/>
    <property type="project" value="TreeGrafter"/>
</dbReference>
<keyword evidence="10" id="KW-0675">Receptor</keyword>
<keyword evidence="9" id="KW-1015">Disulfide bond</keyword>
<keyword evidence="2" id="KW-1003">Cell membrane</keyword>
<dbReference type="Proteomes" id="UP001195483">
    <property type="component" value="Unassembled WGS sequence"/>
</dbReference>
<dbReference type="AlphaFoldDB" id="A0AAE0VUN4"/>
<dbReference type="GO" id="GO:0005886">
    <property type="term" value="C:plasma membrane"/>
    <property type="evidence" value="ECO:0007669"/>
    <property type="project" value="UniProtKB-SubCell"/>
</dbReference>
<dbReference type="GO" id="GO:0010976">
    <property type="term" value="P:positive regulation of neuron projection development"/>
    <property type="evidence" value="ECO:0007669"/>
    <property type="project" value="TreeGrafter"/>
</dbReference>
<dbReference type="Pfam" id="PF21114">
    <property type="entry name" value="DDR1-2_DS-like"/>
    <property type="match status" value="1"/>
</dbReference>
<keyword evidence="3 15" id="KW-0812">Transmembrane</keyword>
<dbReference type="PANTHER" id="PTHR24416:SF580">
    <property type="entry name" value="DISCOIDIN DOMAIN RECEPTOR, ISOFORM F"/>
    <property type="match status" value="1"/>
</dbReference>
<dbReference type="SUPFAM" id="SSF49785">
    <property type="entry name" value="Galactose-binding domain-like"/>
    <property type="match status" value="1"/>
</dbReference>
<feature type="transmembrane region" description="Helical" evidence="15">
    <location>
        <begin position="435"/>
        <end position="461"/>
    </location>
</feature>
<keyword evidence="8 15" id="KW-0472">Membrane</keyword>
<reference evidence="18" key="1">
    <citation type="journal article" date="2021" name="Genome Biol. Evol.">
        <title>A High-Quality Reference Genome for a Parasitic Bivalve with Doubly Uniparental Inheritance (Bivalvia: Unionida).</title>
        <authorList>
            <person name="Smith C.H."/>
        </authorList>
    </citation>
    <scope>NUCLEOTIDE SEQUENCE</scope>
    <source>
        <strain evidence="18">CHS0354</strain>
    </source>
</reference>
<comment type="similarity">
    <text evidence="13">Belongs to the protein kinase superfamily. Tyr protein kinase family. Insulin receptor subfamily.</text>
</comment>
<dbReference type="Gene3D" id="2.60.120.1190">
    <property type="match status" value="1"/>
</dbReference>
<dbReference type="InterPro" id="IPR000719">
    <property type="entry name" value="Prot_kinase_dom"/>
</dbReference>
<evidence type="ECO:0000256" key="2">
    <source>
        <dbReference type="ARBA" id="ARBA00022475"/>
    </source>
</evidence>
<dbReference type="PROSITE" id="PS50011">
    <property type="entry name" value="PROTEIN_KINASE_DOM"/>
    <property type="match status" value="1"/>
</dbReference>
<dbReference type="InterPro" id="IPR048525">
    <property type="entry name" value="DDR1-2_DS-like"/>
</dbReference>
<dbReference type="PRINTS" id="PR00109">
    <property type="entry name" value="TYRKINASE"/>
</dbReference>
<dbReference type="PROSITE" id="PS00107">
    <property type="entry name" value="PROTEIN_KINASE_ATP"/>
    <property type="match status" value="1"/>
</dbReference>
<comment type="caution">
    <text evidence="18">The sequence shown here is derived from an EMBL/GenBank/DDBJ whole genome shotgun (WGS) entry which is preliminary data.</text>
</comment>
<dbReference type="InterPro" id="IPR050122">
    <property type="entry name" value="RTK"/>
</dbReference>
<protein>
    <submittedName>
        <fullName evidence="18">Uncharacterized protein</fullName>
    </submittedName>
</protein>
<evidence type="ECO:0000256" key="4">
    <source>
        <dbReference type="ARBA" id="ARBA00022729"/>
    </source>
</evidence>
<evidence type="ECO:0000256" key="10">
    <source>
        <dbReference type="ARBA" id="ARBA00023170"/>
    </source>
</evidence>
<dbReference type="PANTHER" id="PTHR24416">
    <property type="entry name" value="TYROSINE-PROTEIN KINASE RECEPTOR"/>
    <property type="match status" value="1"/>
</dbReference>
<dbReference type="InterPro" id="IPR008979">
    <property type="entry name" value="Galactose-bd-like_sf"/>
</dbReference>
<gene>
    <name evidence="18" type="ORF">CHS0354_015865</name>
</gene>
<proteinExistence type="inferred from homology"/>
<evidence type="ECO:0000256" key="15">
    <source>
        <dbReference type="SAM" id="Phobius"/>
    </source>
</evidence>
<feature type="domain" description="F5/8 type C" evidence="17">
    <location>
        <begin position="31"/>
        <end position="187"/>
    </location>
</feature>
<dbReference type="Pfam" id="PF00754">
    <property type="entry name" value="F5_F8_type_C"/>
    <property type="match status" value="1"/>
</dbReference>
<dbReference type="InterPro" id="IPR000421">
    <property type="entry name" value="FA58C"/>
</dbReference>